<keyword evidence="3" id="KW-0808">Transferase</keyword>
<evidence type="ECO:0000259" key="2">
    <source>
        <dbReference type="PROSITE" id="PS50043"/>
    </source>
</evidence>
<evidence type="ECO:0000313" key="4">
    <source>
        <dbReference type="Proteomes" id="UP000295680"/>
    </source>
</evidence>
<dbReference type="InterPro" id="IPR036388">
    <property type="entry name" value="WH-like_DNA-bd_sf"/>
</dbReference>
<feature type="region of interest" description="Disordered" evidence="1">
    <location>
        <begin position="1"/>
        <end position="27"/>
    </location>
</feature>
<gene>
    <name evidence="3" type="ORF">EV192_104621</name>
</gene>
<protein>
    <submittedName>
        <fullName evidence="3">Non-specific serine/threonine protein kinase</fullName>
    </submittedName>
</protein>
<reference evidence="3 4" key="1">
    <citation type="submission" date="2019-03" db="EMBL/GenBank/DDBJ databases">
        <title>Genomic Encyclopedia of Type Strains, Phase IV (KMG-IV): sequencing the most valuable type-strain genomes for metagenomic binning, comparative biology and taxonomic classification.</title>
        <authorList>
            <person name="Goeker M."/>
        </authorList>
    </citation>
    <scope>NUCLEOTIDE SEQUENCE [LARGE SCALE GENOMIC DNA]</scope>
    <source>
        <strain evidence="3 4">DSM 45934</strain>
    </source>
</reference>
<dbReference type="RefSeq" id="WP_132117921.1">
    <property type="nucleotide sequence ID" value="NZ_SLWS01000004.1"/>
</dbReference>
<dbReference type="PANTHER" id="PTHR47691:SF3">
    <property type="entry name" value="HTH-TYPE TRANSCRIPTIONAL REGULATOR RV0890C-RELATED"/>
    <property type="match status" value="1"/>
</dbReference>
<dbReference type="InterPro" id="IPR000792">
    <property type="entry name" value="Tscrpt_reg_LuxR_C"/>
</dbReference>
<feature type="domain" description="HTH luxR-type" evidence="2">
    <location>
        <begin position="710"/>
        <end position="775"/>
    </location>
</feature>
<dbReference type="AlphaFoldDB" id="A0A4R2JRD4"/>
<dbReference type="InterPro" id="IPR027417">
    <property type="entry name" value="P-loop_NTPase"/>
</dbReference>
<keyword evidence="3" id="KW-0723">Serine/threonine-protein kinase</keyword>
<proteinExistence type="predicted"/>
<keyword evidence="4" id="KW-1185">Reference proteome</keyword>
<keyword evidence="3" id="KW-0418">Kinase</keyword>
<evidence type="ECO:0000313" key="3">
    <source>
        <dbReference type="EMBL" id="TCO59778.1"/>
    </source>
</evidence>
<dbReference type="SUPFAM" id="SSF52540">
    <property type="entry name" value="P-loop containing nucleoside triphosphate hydrolases"/>
    <property type="match status" value="1"/>
</dbReference>
<dbReference type="GO" id="GO:0004674">
    <property type="term" value="F:protein serine/threonine kinase activity"/>
    <property type="evidence" value="ECO:0007669"/>
    <property type="project" value="UniProtKB-KW"/>
</dbReference>
<name>A0A4R2JRD4_9PSEU</name>
<dbReference type="InterPro" id="IPR016032">
    <property type="entry name" value="Sig_transdc_resp-reg_C-effctor"/>
</dbReference>
<dbReference type="PRINTS" id="PR00038">
    <property type="entry name" value="HTHLUXR"/>
</dbReference>
<dbReference type="Gene3D" id="1.10.10.10">
    <property type="entry name" value="Winged helix-like DNA-binding domain superfamily/Winged helix DNA-binding domain"/>
    <property type="match status" value="1"/>
</dbReference>
<accession>A0A4R2JRD4</accession>
<dbReference type="Pfam" id="PF00196">
    <property type="entry name" value="GerE"/>
    <property type="match status" value="1"/>
</dbReference>
<dbReference type="OrthoDB" id="9812579at2"/>
<dbReference type="EMBL" id="SLWS01000004">
    <property type="protein sequence ID" value="TCO59778.1"/>
    <property type="molecule type" value="Genomic_DNA"/>
</dbReference>
<dbReference type="SUPFAM" id="SSF46894">
    <property type="entry name" value="C-terminal effector domain of the bipartite response regulators"/>
    <property type="match status" value="1"/>
</dbReference>
<sequence length="788" mass="85526">MTDMCASLDGLRGDGGSQPARFSGQLPPLLGRDTDLLTLTAHLCRADSHLSTLTGPGGVGKSRLAAAAADELTRLGPFAVVLVDLHDVDTEDGVLRSIAGAVGDDFGGAVADPVTRGDIAAIIPDRDVLLVLDGCEQVTETAAVIVRDLLSRRNRLRVLITSRRPLTLYGERLFPLQPLPTPQCPLTEDVAHLQEYPSVALFVDRARAVDPSFALTAENAGPVAEICGRMDGLPLAIELTAARLRLFPVGTLVARLREGSYGGVGRNMGAPHRHRSVHALTEASFRLLDEDQRRMLMRVAVCAKDVGLHTVEDLGGLAPHQTESVLEPLVDLNLVSVRHGAGDPRFAVLETVRVFCMDRLRERGELKEARSRHAEHFQALAERAQPHLTGPDQAQWLGELSAAHDNLQQALDFLRDEGWPAEAARTAVAIHRFWLVHGTLEVGNRHLATLPQADGALDAARGAMAAAMGDVLRAAETFHRASTAYRGHGDQDREQAMLAQRHAALQHAGERLHVRSTDYVIRSAGRAEAPIEIGDAALALATASAQDLDRCEELLEAARTVYARHQDVRGFGLVLAEQGEVAVARGQFDLAERLFRLSLEKLRSVGERTMLPTVLDAYAFLLWQQVPGQEDRVVRVMAASSALRKTTNASPLRIRRSMPAGPLRQLRRNLGSPQFEALWHEGRLLDSAATVAEMLSAPTLAGAGGGRTPATQQEAKLTPRQYQIASLVSQGLTNRQIAHQLQISEWTAVNHVRQIMHRLGLPSRIHVAQWVMKLGDGLGHARRGEHGG</sequence>
<dbReference type="Proteomes" id="UP000295680">
    <property type="component" value="Unassembled WGS sequence"/>
</dbReference>
<dbReference type="Pfam" id="PF25872">
    <property type="entry name" value="HTH_77"/>
    <property type="match status" value="1"/>
</dbReference>
<evidence type="ECO:0000256" key="1">
    <source>
        <dbReference type="SAM" id="MobiDB-lite"/>
    </source>
</evidence>
<dbReference type="PROSITE" id="PS50043">
    <property type="entry name" value="HTH_LUXR_2"/>
    <property type="match status" value="1"/>
</dbReference>
<dbReference type="CDD" id="cd06170">
    <property type="entry name" value="LuxR_C_like"/>
    <property type="match status" value="1"/>
</dbReference>
<dbReference type="SMART" id="SM00421">
    <property type="entry name" value="HTH_LUXR"/>
    <property type="match status" value="1"/>
</dbReference>
<comment type="caution">
    <text evidence="3">The sequence shown here is derived from an EMBL/GenBank/DDBJ whole genome shotgun (WGS) entry which is preliminary data.</text>
</comment>
<dbReference type="PANTHER" id="PTHR47691">
    <property type="entry name" value="REGULATOR-RELATED"/>
    <property type="match status" value="1"/>
</dbReference>
<dbReference type="GO" id="GO:0006355">
    <property type="term" value="P:regulation of DNA-templated transcription"/>
    <property type="evidence" value="ECO:0007669"/>
    <property type="project" value="InterPro"/>
</dbReference>
<dbReference type="InterPro" id="IPR058852">
    <property type="entry name" value="HTH_77"/>
</dbReference>
<dbReference type="PRINTS" id="PR00364">
    <property type="entry name" value="DISEASERSIST"/>
</dbReference>
<dbReference type="GO" id="GO:0003677">
    <property type="term" value="F:DNA binding"/>
    <property type="evidence" value="ECO:0007669"/>
    <property type="project" value="InterPro"/>
</dbReference>
<dbReference type="Gene3D" id="3.40.50.300">
    <property type="entry name" value="P-loop containing nucleotide triphosphate hydrolases"/>
    <property type="match status" value="1"/>
</dbReference>
<organism evidence="3 4">
    <name type="scientific">Actinocrispum wychmicini</name>
    <dbReference type="NCBI Taxonomy" id="1213861"/>
    <lineage>
        <taxon>Bacteria</taxon>
        <taxon>Bacillati</taxon>
        <taxon>Actinomycetota</taxon>
        <taxon>Actinomycetes</taxon>
        <taxon>Pseudonocardiales</taxon>
        <taxon>Pseudonocardiaceae</taxon>
        <taxon>Actinocrispum</taxon>
    </lineage>
</organism>